<protein>
    <submittedName>
        <fullName evidence="1">DUF1194 domain-containing protein</fullName>
    </submittedName>
</protein>
<evidence type="ECO:0000313" key="2">
    <source>
        <dbReference type="Proteomes" id="UP001595593"/>
    </source>
</evidence>
<comment type="caution">
    <text evidence="1">The sequence shown here is derived from an EMBL/GenBank/DDBJ whole genome shotgun (WGS) entry which is preliminary data.</text>
</comment>
<organism evidence="1 2">
    <name type="scientific">Teichococcus globiformis</name>
    <dbReference type="NCBI Taxonomy" id="2307229"/>
    <lineage>
        <taxon>Bacteria</taxon>
        <taxon>Pseudomonadati</taxon>
        <taxon>Pseudomonadota</taxon>
        <taxon>Alphaproteobacteria</taxon>
        <taxon>Acetobacterales</taxon>
        <taxon>Roseomonadaceae</taxon>
        <taxon>Roseomonas</taxon>
    </lineage>
</organism>
<reference evidence="2" key="1">
    <citation type="journal article" date="2019" name="Int. J. Syst. Evol. Microbiol.">
        <title>The Global Catalogue of Microorganisms (GCM) 10K type strain sequencing project: providing services to taxonomists for standard genome sequencing and annotation.</title>
        <authorList>
            <consortium name="The Broad Institute Genomics Platform"/>
            <consortium name="The Broad Institute Genome Sequencing Center for Infectious Disease"/>
            <person name="Wu L."/>
            <person name="Ma J."/>
        </authorList>
    </citation>
    <scope>NUCLEOTIDE SEQUENCE [LARGE SCALE GENOMIC DNA]</scope>
    <source>
        <strain evidence="2">KCTC 52094</strain>
    </source>
</reference>
<dbReference type="Proteomes" id="UP001595593">
    <property type="component" value="Unassembled WGS sequence"/>
</dbReference>
<accession>A0ABV7G4H6</accession>
<dbReference type="EMBL" id="JBHRTN010000010">
    <property type="protein sequence ID" value="MFC3125917.1"/>
    <property type="molecule type" value="Genomic_DNA"/>
</dbReference>
<evidence type="ECO:0000313" key="1">
    <source>
        <dbReference type="EMBL" id="MFC3125917.1"/>
    </source>
</evidence>
<keyword evidence="2" id="KW-1185">Reference proteome</keyword>
<dbReference type="Pfam" id="PF06707">
    <property type="entry name" value="DUF1194"/>
    <property type="match status" value="1"/>
</dbReference>
<dbReference type="SUPFAM" id="SSF53300">
    <property type="entry name" value="vWA-like"/>
    <property type="match status" value="1"/>
</dbReference>
<sequence length="279" mass="30402">MLRRTKRRRYNSVGKLAGHGPTFIEGRMRRREFGRLLSGGLLATPAVLSSIRSARANEPVDVELVLAVDVSRSVDPEEQELQFSGYATAFRDPRLVDGIRNGALGAIAVTFFTWSDWNIQELLVPWTRIDGPASAEAFSSAIDAAPRRTHLYTSISGAIDFASSLFGHGFQGTRQVIDISGDGVNNSGRLLAEARRQAIDRGIILNGLAVLDRSPPPAQLAALYQPLDEYYRDEVIGGAGAFLMVAEGFEAFEGAVRRKIIREIAVNGGDGPRVERAYS</sequence>
<dbReference type="Gene3D" id="3.40.50.410">
    <property type="entry name" value="von Willebrand factor, type A domain"/>
    <property type="match status" value="1"/>
</dbReference>
<name>A0ABV7G4H6_9PROT</name>
<dbReference type="InterPro" id="IPR010607">
    <property type="entry name" value="DUF1194"/>
</dbReference>
<gene>
    <name evidence="1" type="ORF">ACFOD4_12680</name>
</gene>
<proteinExistence type="predicted"/>
<dbReference type="InterPro" id="IPR036465">
    <property type="entry name" value="vWFA_dom_sf"/>
</dbReference>